<dbReference type="InterPro" id="IPR013762">
    <property type="entry name" value="Integrase-like_cat_sf"/>
</dbReference>
<dbReference type="Proteomes" id="UP000468901">
    <property type="component" value="Unassembled WGS sequence"/>
</dbReference>
<dbReference type="PROSITE" id="PS51898">
    <property type="entry name" value="TYR_RECOMBINASE"/>
    <property type="match status" value="1"/>
</dbReference>
<dbReference type="PANTHER" id="PTHR30629">
    <property type="entry name" value="PROPHAGE INTEGRASE"/>
    <property type="match status" value="1"/>
</dbReference>
<dbReference type="EMBL" id="WESC01000025">
    <property type="protein sequence ID" value="KAB7738419.1"/>
    <property type="molecule type" value="Genomic_DNA"/>
</dbReference>
<evidence type="ECO:0000259" key="7">
    <source>
        <dbReference type="PROSITE" id="PS51900"/>
    </source>
</evidence>
<dbReference type="InterPro" id="IPR025166">
    <property type="entry name" value="Integrase_DNA_bind_dom"/>
</dbReference>
<accession>A0A6N6VDT6</accession>
<sequence>MALTDTAIRAAKPREKAYRLHDAAGLYLEVRPNGSRYWRLEYRFQGTRRLLALGVYPIVSLAGARQARDAARKEIADGVDPGHKRKLERLAEATSAESTFRIIAEEWLAKQEREGRAPATIKKTKWLLEFAYPVIGNRPIFEISAPEVLMVLRKIEARGRYETARRLRSTCGIVFRYAVATARAKSDPTSALQGALTTPKVTHRAAIIDPKAAGALLRAIDGFDGQLATQAALKLAPHVFVRPGELRTAAWSEFDLEQAVWTIPAAKTKMRRVQKVPLSHQVLQMLVDLRKITGDGPLVFPGIGNRRRPLSENTLNAALRRLGYAKTEMTTHGFRAMAASLLNEMGTWNPDAIERQLGHVEGNDVRRAYARAEFWDERIKMMQHWSDYLDSLRPGLE</sequence>
<evidence type="ECO:0000256" key="3">
    <source>
        <dbReference type="ARBA" id="ARBA00023125"/>
    </source>
</evidence>
<dbReference type="Gene3D" id="1.10.150.130">
    <property type="match status" value="1"/>
</dbReference>
<dbReference type="GO" id="GO:0006310">
    <property type="term" value="P:DNA recombination"/>
    <property type="evidence" value="ECO:0007669"/>
    <property type="project" value="UniProtKB-KW"/>
</dbReference>
<dbReference type="InterPro" id="IPR002104">
    <property type="entry name" value="Integrase_catalytic"/>
</dbReference>
<dbReference type="SUPFAM" id="SSF56349">
    <property type="entry name" value="DNA breaking-rejoining enzymes"/>
    <property type="match status" value="1"/>
</dbReference>
<dbReference type="PROSITE" id="PS51900">
    <property type="entry name" value="CB"/>
    <property type="match status" value="1"/>
</dbReference>
<organism evidence="8 9">
    <name type="scientific">Parvibaculum sedimenti</name>
    <dbReference type="NCBI Taxonomy" id="2608632"/>
    <lineage>
        <taxon>Bacteria</taxon>
        <taxon>Pseudomonadati</taxon>
        <taxon>Pseudomonadota</taxon>
        <taxon>Alphaproteobacteria</taxon>
        <taxon>Hyphomicrobiales</taxon>
        <taxon>Parvibaculaceae</taxon>
        <taxon>Parvibaculum</taxon>
    </lineage>
</organism>
<comment type="caution">
    <text evidence="8">The sequence shown here is derived from an EMBL/GenBank/DDBJ whole genome shotgun (WGS) entry which is preliminary data.</text>
</comment>
<protein>
    <submittedName>
        <fullName evidence="8">DUF4102 domain-containing protein</fullName>
    </submittedName>
</protein>
<evidence type="ECO:0000256" key="2">
    <source>
        <dbReference type="ARBA" id="ARBA00022908"/>
    </source>
</evidence>
<dbReference type="InterPro" id="IPR038488">
    <property type="entry name" value="Integrase_DNA-bd_sf"/>
</dbReference>
<evidence type="ECO:0000256" key="1">
    <source>
        <dbReference type="ARBA" id="ARBA00008857"/>
    </source>
</evidence>
<keyword evidence="4" id="KW-0233">DNA recombination</keyword>
<evidence type="ECO:0000259" key="6">
    <source>
        <dbReference type="PROSITE" id="PS51898"/>
    </source>
</evidence>
<dbReference type="InterPro" id="IPR011010">
    <property type="entry name" value="DNA_brk_join_enz"/>
</dbReference>
<name>A0A6N6VDT6_9HYPH</name>
<dbReference type="Gene3D" id="3.30.160.390">
    <property type="entry name" value="Integrase, DNA-binding domain"/>
    <property type="match status" value="1"/>
</dbReference>
<gene>
    <name evidence="8" type="ORF">F2P47_17310</name>
</gene>
<dbReference type="InterPro" id="IPR050808">
    <property type="entry name" value="Phage_Integrase"/>
</dbReference>
<proteinExistence type="inferred from homology"/>
<evidence type="ECO:0000256" key="4">
    <source>
        <dbReference type="ARBA" id="ARBA00023172"/>
    </source>
</evidence>
<dbReference type="Gene3D" id="1.10.443.10">
    <property type="entry name" value="Intergrase catalytic core"/>
    <property type="match status" value="1"/>
</dbReference>
<keyword evidence="2" id="KW-0229">DNA integration</keyword>
<comment type="similarity">
    <text evidence="1">Belongs to the 'phage' integrase family.</text>
</comment>
<dbReference type="Pfam" id="PF13356">
    <property type="entry name" value="Arm-DNA-bind_3"/>
    <property type="match status" value="1"/>
</dbReference>
<keyword evidence="9" id="KW-1185">Reference proteome</keyword>
<evidence type="ECO:0000256" key="5">
    <source>
        <dbReference type="PROSITE-ProRule" id="PRU01248"/>
    </source>
</evidence>
<dbReference type="CDD" id="cd00801">
    <property type="entry name" value="INT_P4_C"/>
    <property type="match status" value="1"/>
</dbReference>
<dbReference type="Pfam" id="PF00589">
    <property type="entry name" value="Phage_integrase"/>
    <property type="match status" value="1"/>
</dbReference>
<evidence type="ECO:0000313" key="8">
    <source>
        <dbReference type="EMBL" id="KAB7738419.1"/>
    </source>
</evidence>
<dbReference type="InterPro" id="IPR053876">
    <property type="entry name" value="Phage_int_M"/>
</dbReference>
<dbReference type="Pfam" id="PF22022">
    <property type="entry name" value="Phage_int_M"/>
    <property type="match status" value="1"/>
</dbReference>
<evidence type="ECO:0000313" key="9">
    <source>
        <dbReference type="Proteomes" id="UP000468901"/>
    </source>
</evidence>
<dbReference type="AlphaFoldDB" id="A0A6N6VDT6"/>
<dbReference type="RefSeq" id="WP_152217649.1">
    <property type="nucleotide sequence ID" value="NZ_WESC01000025.1"/>
</dbReference>
<reference evidence="8 9" key="1">
    <citation type="submission" date="2019-09" db="EMBL/GenBank/DDBJ databases">
        <title>Parvibaculum sedimenti sp. nov., isolated from sediment.</title>
        <authorList>
            <person name="Wang Y."/>
        </authorList>
    </citation>
    <scope>NUCLEOTIDE SEQUENCE [LARGE SCALE GENOMIC DNA]</scope>
    <source>
        <strain evidence="8 9">HXT-9</strain>
    </source>
</reference>
<dbReference type="PANTHER" id="PTHR30629:SF2">
    <property type="entry name" value="PROPHAGE INTEGRASE INTS-RELATED"/>
    <property type="match status" value="1"/>
</dbReference>
<feature type="domain" description="Tyr recombinase" evidence="6">
    <location>
        <begin position="203"/>
        <end position="382"/>
    </location>
</feature>
<dbReference type="InterPro" id="IPR044068">
    <property type="entry name" value="CB"/>
</dbReference>
<dbReference type="GO" id="GO:0015074">
    <property type="term" value="P:DNA integration"/>
    <property type="evidence" value="ECO:0007669"/>
    <property type="project" value="UniProtKB-KW"/>
</dbReference>
<dbReference type="GO" id="GO:0003677">
    <property type="term" value="F:DNA binding"/>
    <property type="evidence" value="ECO:0007669"/>
    <property type="project" value="UniProtKB-UniRule"/>
</dbReference>
<keyword evidence="3 5" id="KW-0238">DNA-binding</keyword>
<dbReference type="InterPro" id="IPR010998">
    <property type="entry name" value="Integrase_recombinase_N"/>
</dbReference>
<feature type="domain" description="Core-binding (CB)" evidence="7">
    <location>
        <begin position="98"/>
        <end position="179"/>
    </location>
</feature>